<dbReference type="Proteomes" id="UP000756710">
    <property type="component" value="Unassembled WGS sequence"/>
</dbReference>
<organism evidence="2">
    <name type="scientific">Streptomyces iranensis</name>
    <dbReference type="NCBI Taxonomy" id="576784"/>
    <lineage>
        <taxon>Bacteria</taxon>
        <taxon>Bacillati</taxon>
        <taxon>Actinomycetota</taxon>
        <taxon>Actinomycetes</taxon>
        <taxon>Kitasatosporales</taxon>
        <taxon>Streptomycetaceae</taxon>
        <taxon>Streptomyces</taxon>
        <taxon>Streptomyces violaceusniger group</taxon>
    </lineage>
</organism>
<dbReference type="AlphaFoldDB" id="A0A061A3S6"/>
<reference evidence="3 4" key="2">
    <citation type="submission" date="2021-03" db="EMBL/GenBank/DDBJ databases">
        <title>Genomic Encyclopedia of Type Strains, Phase IV (KMG-IV): sequencing the most valuable type-strain genomes for metagenomic binning, comparative biology and taxonomic classification.</title>
        <authorList>
            <person name="Goeker M."/>
        </authorList>
    </citation>
    <scope>NUCLEOTIDE SEQUENCE [LARGE SCALE GENOMIC DNA]</scope>
    <source>
        <strain evidence="3 4">DSM 41954</strain>
    </source>
</reference>
<dbReference type="EMBL" id="JAGGLR010000003">
    <property type="protein sequence ID" value="MBP2060451.1"/>
    <property type="molecule type" value="Genomic_DNA"/>
</dbReference>
<dbReference type="GeneID" id="32465314"/>
<gene>
    <name evidence="3" type="ORF">J2Z30_001453</name>
    <name evidence="2" type="ORF">SIRAN9014</name>
</gene>
<evidence type="ECO:0000313" key="3">
    <source>
        <dbReference type="EMBL" id="MBP2060451.1"/>
    </source>
</evidence>
<feature type="compositionally biased region" description="Basic and acidic residues" evidence="1">
    <location>
        <begin position="148"/>
        <end position="157"/>
    </location>
</feature>
<accession>A0A061A3S6</accession>
<evidence type="ECO:0000313" key="2">
    <source>
        <dbReference type="EMBL" id="CDR16365.1"/>
    </source>
</evidence>
<proteinExistence type="predicted"/>
<evidence type="ECO:0000313" key="4">
    <source>
        <dbReference type="Proteomes" id="UP000756710"/>
    </source>
</evidence>
<reference evidence="2" key="1">
    <citation type="submission" date="2014-05" db="EMBL/GenBank/DDBJ databases">
        <authorList>
            <person name="Horn Fabian"/>
        </authorList>
    </citation>
    <scope>NUCLEOTIDE SEQUENCE</scope>
</reference>
<sequence length="228" mass="25097">MTTDDLLELLRRHLPEIRASLTAAQFSGFQDSVLRLRAAEDDARAMRGAVRQVRLALLPLPREMELRRKLDQFRSGGAAPSAVLPDTDRLAELIRLLDSVNWPALDPESAEIARAVRQRLLTAPARGPEQLTGTAAEDPTGAGLIRLSDPERGDRYPEFQFDPDTGEPRPVVQRINRMLLSDQDPWGAADWWLGGNTWLRDAPAALVGRVPDARLTEAAAALIGDGGW</sequence>
<dbReference type="EMBL" id="LK022848">
    <property type="protein sequence ID" value="CDR16365.1"/>
    <property type="molecule type" value="Genomic_DNA"/>
</dbReference>
<protein>
    <submittedName>
        <fullName evidence="3">Type II secretory pathway pseudopilin PulG</fullName>
    </submittedName>
</protein>
<name>A0A061A3S6_9ACTN</name>
<dbReference type="RefSeq" id="WP_044579751.1">
    <property type="nucleotide sequence ID" value="NZ_BAABDR010000044.1"/>
</dbReference>
<keyword evidence="4" id="KW-1185">Reference proteome</keyword>
<dbReference type="HOGENOM" id="CLU_089654_0_0_11"/>
<evidence type="ECO:0000256" key="1">
    <source>
        <dbReference type="SAM" id="MobiDB-lite"/>
    </source>
</evidence>
<feature type="region of interest" description="Disordered" evidence="1">
    <location>
        <begin position="124"/>
        <end position="169"/>
    </location>
</feature>